<protein>
    <submittedName>
        <fullName evidence="2">Uncharacterized protein</fullName>
    </submittedName>
</protein>
<dbReference type="HOGENOM" id="CLU_145996_0_0_9"/>
<evidence type="ECO:0000313" key="2">
    <source>
        <dbReference type="EMBL" id="EFI83628.1"/>
    </source>
</evidence>
<keyword evidence="1" id="KW-0812">Transmembrane</keyword>
<organism evidence="2 3">
    <name type="scientific">Listeria grayi DSM 20601</name>
    <dbReference type="NCBI Taxonomy" id="525367"/>
    <lineage>
        <taxon>Bacteria</taxon>
        <taxon>Bacillati</taxon>
        <taxon>Bacillota</taxon>
        <taxon>Bacilli</taxon>
        <taxon>Bacillales</taxon>
        <taxon>Listeriaceae</taxon>
        <taxon>Listeria</taxon>
    </lineage>
</organism>
<sequence>MKKIVIGIIVVVVLVIGGSYGYYYGNMWYLKAKAKVPIEKAVKSMDIPKSDLYVIKDNTYYTADSVDDVYKIITTKSDYKQWEKLVLRRDKYFDGTKLKNKRDLNKIENCEITYYITYEKNTKKATIDYVLAGNSISKKSEKNIFITLKNK</sequence>
<keyword evidence="1" id="KW-1133">Transmembrane helix</keyword>
<gene>
    <name evidence="2" type="ORF">HMPREF0556_12313</name>
</gene>
<name>D7UZ61_LISGR</name>
<evidence type="ECO:0000256" key="1">
    <source>
        <dbReference type="SAM" id="Phobius"/>
    </source>
</evidence>
<keyword evidence="1" id="KW-0472">Membrane</keyword>
<feature type="transmembrane region" description="Helical" evidence="1">
    <location>
        <begin position="6"/>
        <end position="25"/>
    </location>
</feature>
<keyword evidence="3" id="KW-1185">Reference proteome</keyword>
<dbReference type="Proteomes" id="UP000010119">
    <property type="component" value="Unassembled WGS sequence"/>
</dbReference>
<dbReference type="AlphaFoldDB" id="D7UZ61"/>
<comment type="caution">
    <text evidence="2">The sequence shown here is derived from an EMBL/GenBank/DDBJ whole genome shotgun (WGS) entry which is preliminary data.</text>
</comment>
<proteinExistence type="predicted"/>
<evidence type="ECO:0000313" key="3">
    <source>
        <dbReference type="Proteomes" id="UP000010119"/>
    </source>
</evidence>
<reference evidence="2" key="1">
    <citation type="submission" date="2010-06" db="EMBL/GenBank/DDBJ databases">
        <authorList>
            <person name="Muzny D."/>
            <person name="Qin X."/>
            <person name="Buhay C."/>
            <person name="Dugan-Rocha S."/>
            <person name="Ding Y."/>
            <person name="Chen G."/>
            <person name="Hawes A."/>
            <person name="Holder M."/>
            <person name="Jhangiani S."/>
            <person name="Johnson A."/>
            <person name="Khan Z."/>
            <person name="Li Z."/>
            <person name="Liu W."/>
            <person name="Liu X."/>
            <person name="Perez L."/>
            <person name="Shen H."/>
            <person name="Wang Q."/>
            <person name="Watt J."/>
            <person name="Xi L."/>
            <person name="Xin Y."/>
            <person name="Zhou J."/>
            <person name="Deng J."/>
            <person name="Jiang H."/>
            <person name="Liu Y."/>
            <person name="Qu J."/>
            <person name="Song X.-Z."/>
            <person name="Zhang L."/>
            <person name="Villasana D."/>
            <person name="Johnson A."/>
            <person name="Liu J."/>
            <person name="Liyanage D."/>
            <person name="Lorensuhewa L."/>
            <person name="Robinson T."/>
            <person name="Song A."/>
            <person name="Song B.-B."/>
            <person name="Dinh H."/>
            <person name="Thornton R."/>
            <person name="Coyle M."/>
            <person name="Francisco L."/>
            <person name="Jackson L."/>
            <person name="Javaid M."/>
            <person name="Korchina V."/>
            <person name="Kovar C."/>
            <person name="Mata R."/>
            <person name="Mathew T."/>
            <person name="Ngo R."/>
            <person name="Nguyen L."/>
            <person name="Nguyen N."/>
            <person name="Okwuonu G."/>
            <person name="Ongeri F."/>
            <person name="Pham C."/>
            <person name="Simmons D."/>
            <person name="Wilczek-Boney K."/>
            <person name="Hale W."/>
            <person name="Jakkamsetti A."/>
            <person name="Pham P."/>
            <person name="Ruth R."/>
            <person name="San Lucas F."/>
            <person name="Warren J."/>
            <person name="Zhang J."/>
            <person name="Zhao Z."/>
            <person name="Zhou C."/>
            <person name="Zhu D."/>
            <person name="Lee S."/>
            <person name="Bess C."/>
            <person name="Blankenburg K."/>
            <person name="Forbes L."/>
            <person name="Fu Q."/>
            <person name="Gubbala S."/>
            <person name="Hirani K."/>
            <person name="Jayaseelan J.C."/>
            <person name="Lara F."/>
            <person name="Munidasa M."/>
            <person name="Palculict T."/>
            <person name="Patil S."/>
            <person name="Pu L.-L."/>
            <person name="Saada N."/>
            <person name="Tang L."/>
            <person name="Weissenberger G."/>
            <person name="Zhu Y."/>
            <person name="Hemphill L."/>
            <person name="Shang Y."/>
            <person name="Youmans B."/>
            <person name="Ayvaz T."/>
            <person name="Ross M."/>
            <person name="Santibanez J."/>
            <person name="Aqrawi P."/>
            <person name="Gross S."/>
            <person name="Joshi V."/>
            <person name="Fowler G."/>
            <person name="Nazareth L."/>
            <person name="Reid J."/>
            <person name="Worley K."/>
            <person name="Petrosino J."/>
            <person name="Highlander S."/>
            <person name="Gibbs R."/>
        </authorList>
    </citation>
    <scope>NUCLEOTIDE SEQUENCE [LARGE SCALE GENOMIC DNA]</scope>
    <source>
        <strain evidence="2">DSM 20601</strain>
    </source>
</reference>
<accession>D7UZ61</accession>
<dbReference type="RefSeq" id="WP_003755765.1">
    <property type="nucleotide sequence ID" value="NZ_GL538352.1"/>
</dbReference>
<dbReference type="EMBL" id="ACCR02000005">
    <property type="protein sequence ID" value="EFI83628.1"/>
    <property type="molecule type" value="Genomic_DNA"/>
</dbReference>